<evidence type="ECO:0000256" key="5">
    <source>
        <dbReference type="ARBA" id="ARBA00022617"/>
    </source>
</evidence>
<feature type="domain" description="Plant heme peroxidase family profile" evidence="13">
    <location>
        <begin position="144"/>
        <end position="320"/>
    </location>
</feature>
<evidence type="ECO:0000256" key="9">
    <source>
        <dbReference type="ARBA" id="ARBA00023002"/>
    </source>
</evidence>
<dbReference type="GO" id="GO:0042744">
    <property type="term" value="P:hydrogen peroxide catabolic process"/>
    <property type="evidence" value="ECO:0007669"/>
    <property type="project" value="UniProtKB-KW"/>
</dbReference>
<evidence type="ECO:0000256" key="2">
    <source>
        <dbReference type="ARBA" id="ARBA00006873"/>
    </source>
</evidence>
<dbReference type="InterPro" id="IPR002207">
    <property type="entry name" value="Peroxidase_I"/>
</dbReference>
<keyword evidence="9" id="KW-0560">Oxidoreductase</keyword>
<dbReference type="PANTHER" id="PTHR31356">
    <property type="entry name" value="THYLAKOID LUMENAL 29 KDA PROTEIN, CHLOROPLASTIC-RELATED"/>
    <property type="match status" value="1"/>
</dbReference>
<dbReference type="GO" id="GO:0046872">
    <property type="term" value="F:metal ion binding"/>
    <property type="evidence" value="ECO:0007669"/>
    <property type="project" value="UniProtKB-KW"/>
</dbReference>
<dbReference type="FunFam" id="1.10.520.10:FF:000003">
    <property type="entry name" value="Cytosolic ascorbate peroxidase"/>
    <property type="match status" value="1"/>
</dbReference>
<feature type="region of interest" description="Disordered" evidence="12">
    <location>
        <begin position="182"/>
        <end position="206"/>
    </location>
</feature>
<dbReference type="Pfam" id="PF00141">
    <property type="entry name" value="peroxidase"/>
    <property type="match status" value="1"/>
</dbReference>
<evidence type="ECO:0000256" key="10">
    <source>
        <dbReference type="ARBA" id="ARBA00023004"/>
    </source>
</evidence>
<dbReference type="FunFam" id="1.10.420.10:FF:000003">
    <property type="entry name" value="L-ascorbate peroxidase, cytosolic"/>
    <property type="match status" value="1"/>
</dbReference>
<evidence type="ECO:0000259" key="13">
    <source>
        <dbReference type="PROSITE" id="PS50873"/>
    </source>
</evidence>
<dbReference type="AlphaFoldDB" id="A0A314YLH3"/>
<dbReference type="GO" id="GO:0016688">
    <property type="term" value="F:L-ascorbate peroxidase activity"/>
    <property type="evidence" value="ECO:0007669"/>
    <property type="project" value="UniProtKB-EC"/>
</dbReference>
<comment type="caution">
    <text evidence="14">The sequence shown here is derived from an EMBL/GenBank/DDBJ whole genome shotgun (WGS) entry which is preliminary data.</text>
</comment>
<dbReference type="PRINTS" id="PR00459">
    <property type="entry name" value="ASPEROXIDASE"/>
</dbReference>
<dbReference type="PANTHER" id="PTHR31356:SF56">
    <property type="entry name" value="L-ASCORBATE PEROXIDASE"/>
    <property type="match status" value="1"/>
</dbReference>
<dbReference type="InterPro" id="IPR044831">
    <property type="entry name" value="Ccp1-like"/>
</dbReference>
<dbReference type="InterPro" id="IPR019794">
    <property type="entry name" value="Peroxidases_AS"/>
</dbReference>
<comment type="similarity">
    <text evidence="2">Belongs to the peroxidase family. Ascorbate peroxidase subfamily.</text>
</comment>
<dbReference type="PRINTS" id="PR00458">
    <property type="entry name" value="PEROXIDASE"/>
</dbReference>
<name>A0A314YLH3_PRUYE</name>
<keyword evidence="15" id="KW-1185">Reference proteome</keyword>
<dbReference type="InterPro" id="IPR002016">
    <property type="entry name" value="Haem_peroxidase"/>
</dbReference>
<dbReference type="GO" id="GO:0000302">
    <property type="term" value="P:response to reactive oxygen species"/>
    <property type="evidence" value="ECO:0007669"/>
    <property type="project" value="TreeGrafter"/>
</dbReference>
<reference evidence="14 15" key="1">
    <citation type="submission" date="2018-02" db="EMBL/GenBank/DDBJ databases">
        <title>Draft genome of wild Prunus yedoensis var. nudiflora.</title>
        <authorList>
            <person name="Baek S."/>
            <person name="Kim J.-H."/>
            <person name="Choi K."/>
            <person name="Kim G.-B."/>
            <person name="Cho A."/>
            <person name="Jang H."/>
            <person name="Shin C.-H."/>
            <person name="Yu H.-J."/>
            <person name="Mun J.-H."/>
        </authorList>
    </citation>
    <scope>NUCLEOTIDE SEQUENCE [LARGE SCALE GENOMIC DNA]</scope>
    <source>
        <strain evidence="15">cv. Jeju island</strain>
        <tissue evidence="14">Leaf</tissue>
    </source>
</reference>
<protein>
    <recommendedName>
        <fullName evidence="3">L-ascorbate peroxidase</fullName>
        <ecNumber evidence="3">1.11.1.11</ecNumber>
    </recommendedName>
</protein>
<evidence type="ECO:0000256" key="12">
    <source>
        <dbReference type="SAM" id="MobiDB-lite"/>
    </source>
</evidence>
<evidence type="ECO:0000256" key="6">
    <source>
        <dbReference type="ARBA" id="ARBA00022723"/>
    </source>
</evidence>
<dbReference type="STRING" id="2094558.A0A314YLH3"/>
<dbReference type="EC" id="1.11.1.11" evidence="3"/>
<dbReference type="Gene3D" id="1.10.520.10">
    <property type="match status" value="1"/>
</dbReference>
<sequence>MGGIHRFFIMTFSNLDHRAKGILVNTHDNPIQIPQNPELVLYSCHSITRVSKLSFLSSPTTSLCFQEPLTMGKCYPTVSEEYKKAIDKAKRKLRGFIAEKACAPLMLRIAWHSAGTYDSKTKTGGPFGTMKLAAEQSHGANAGLDIAVRLLEPIKQQFPILSYADFYQLAGVVAVEITGGPDVPFHPGREDKPEPPPEGRLPDATKGNDHLRCVFGKTMGLSDQDIVALSGGHTLGRCHKERSGFEGPWTPNPLIFDNSYFTVLLSGKYDGLLMLPTDTALLSDPVFRPLVEKYAADEDAFFADYAAAHQRLSELGFAEA</sequence>
<dbReference type="GO" id="GO:0034599">
    <property type="term" value="P:cellular response to oxidative stress"/>
    <property type="evidence" value="ECO:0007669"/>
    <property type="project" value="InterPro"/>
</dbReference>
<dbReference type="SUPFAM" id="SSF48113">
    <property type="entry name" value="Heme-dependent peroxidases"/>
    <property type="match status" value="1"/>
</dbReference>
<evidence type="ECO:0000313" key="14">
    <source>
        <dbReference type="EMBL" id="PQQ05468.1"/>
    </source>
</evidence>
<feature type="compositionally biased region" description="Basic and acidic residues" evidence="12">
    <location>
        <begin position="187"/>
        <end position="206"/>
    </location>
</feature>
<comment type="cofactor">
    <cofactor evidence="1">
        <name>heme b</name>
        <dbReference type="ChEBI" id="CHEBI:60344"/>
    </cofactor>
</comment>
<proteinExistence type="inferred from homology"/>
<keyword evidence="7" id="KW-0106">Calcium</keyword>
<keyword evidence="6" id="KW-0479">Metal-binding</keyword>
<dbReference type="Gene3D" id="1.10.420.10">
    <property type="entry name" value="Peroxidase, domain 2"/>
    <property type="match status" value="1"/>
</dbReference>
<gene>
    <name evidence="14" type="ORF">Pyn_13769</name>
</gene>
<keyword evidence="8" id="KW-0630">Potassium</keyword>
<dbReference type="OrthoDB" id="2859658at2759"/>
<keyword evidence="5" id="KW-0349">Heme</keyword>
<accession>A0A314YLH3</accession>
<dbReference type="PROSITE" id="PS00435">
    <property type="entry name" value="PEROXIDASE_1"/>
    <property type="match status" value="1"/>
</dbReference>
<dbReference type="EMBL" id="PJQY01001083">
    <property type="protein sequence ID" value="PQQ05468.1"/>
    <property type="molecule type" value="Genomic_DNA"/>
</dbReference>
<organism evidence="14 15">
    <name type="scientific">Prunus yedoensis var. nudiflora</name>
    <dbReference type="NCBI Taxonomy" id="2094558"/>
    <lineage>
        <taxon>Eukaryota</taxon>
        <taxon>Viridiplantae</taxon>
        <taxon>Streptophyta</taxon>
        <taxon>Embryophyta</taxon>
        <taxon>Tracheophyta</taxon>
        <taxon>Spermatophyta</taxon>
        <taxon>Magnoliopsida</taxon>
        <taxon>eudicotyledons</taxon>
        <taxon>Gunneridae</taxon>
        <taxon>Pentapetalae</taxon>
        <taxon>rosids</taxon>
        <taxon>fabids</taxon>
        <taxon>Rosales</taxon>
        <taxon>Rosaceae</taxon>
        <taxon>Amygdaloideae</taxon>
        <taxon>Amygdaleae</taxon>
        <taxon>Prunus</taxon>
    </lineage>
</organism>
<dbReference type="InterPro" id="IPR010255">
    <property type="entry name" value="Haem_peroxidase_sf"/>
</dbReference>
<keyword evidence="11" id="KW-0376">Hydrogen peroxide</keyword>
<evidence type="ECO:0000256" key="1">
    <source>
        <dbReference type="ARBA" id="ARBA00001970"/>
    </source>
</evidence>
<dbReference type="Proteomes" id="UP000250321">
    <property type="component" value="Unassembled WGS sequence"/>
</dbReference>
<keyword evidence="10" id="KW-0408">Iron</keyword>
<dbReference type="PROSITE" id="PS00436">
    <property type="entry name" value="PEROXIDASE_2"/>
    <property type="match status" value="1"/>
</dbReference>
<dbReference type="InterPro" id="IPR019793">
    <property type="entry name" value="Peroxidases_heam-ligand_BS"/>
</dbReference>
<dbReference type="GO" id="GO:0020037">
    <property type="term" value="F:heme binding"/>
    <property type="evidence" value="ECO:0007669"/>
    <property type="project" value="InterPro"/>
</dbReference>
<evidence type="ECO:0000313" key="15">
    <source>
        <dbReference type="Proteomes" id="UP000250321"/>
    </source>
</evidence>
<evidence type="ECO:0000256" key="8">
    <source>
        <dbReference type="ARBA" id="ARBA00022958"/>
    </source>
</evidence>
<dbReference type="PROSITE" id="PS50873">
    <property type="entry name" value="PEROXIDASE_4"/>
    <property type="match status" value="1"/>
</dbReference>
<dbReference type="GO" id="GO:0009507">
    <property type="term" value="C:chloroplast"/>
    <property type="evidence" value="ECO:0007669"/>
    <property type="project" value="TreeGrafter"/>
</dbReference>
<evidence type="ECO:0000256" key="3">
    <source>
        <dbReference type="ARBA" id="ARBA00012940"/>
    </source>
</evidence>
<evidence type="ECO:0000256" key="11">
    <source>
        <dbReference type="ARBA" id="ARBA00023324"/>
    </source>
</evidence>
<evidence type="ECO:0000256" key="4">
    <source>
        <dbReference type="ARBA" id="ARBA00022559"/>
    </source>
</evidence>
<evidence type="ECO:0000256" key="7">
    <source>
        <dbReference type="ARBA" id="ARBA00022837"/>
    </source>
</evidence>
<dbReference type="CDD" id="cd00691">
    <property type="entry name" value="ascorbate_peroxidase"/>
    <property type="match status" value="1"/>
</dbReference>
<keyword evidence="4 14" id="KW-0575">Peroxidase</keyword>